<organism evidence="2 3">
    <name type="scientific">Nephila pilipes</name>
    <name type="common">Giant wood spider</name>
    <name type="synonym">Nephila maculata</name>
    <dbReference type="NCBI Taxonomy" id="299642"/>
    <lineage>
        <taxon>Eukaryota</taxon>
        <taxon>Metazoa</taxon>
        <taxon>Ecdysozoa</taxon>
        <taxon>Arthropoda</taxon>
        <taxon>Chelicerata</taxon>
        <taxon>Arachnida</taxon>
        <taxon>Araneae</taxon>
        <taxon>Araneomorphae</taxon>
        <taxon>Entelegynae</taxon>
        <taxon>Araneoidea</taxon>
        <taxon>Nephilidae</taxon>
        <taxon>Nephila</taxon>
    </lineage>
</organism>
<proteinExistence type="predicted"/>
<feature type="region of interest" description="Disordered" evidence="1">
    <location>
        <begin position="73"/>
        <end position="103"/>
    </location>
</feature>
<evidence type="ECO:0000313" key="2">
    <source>
        <dbReference type="EMBL" id="GFU19901.1"/>
    </source>
</evidence>
<keyword evidence="3" id="KW-1185">Reference proteome</keyword>
<accession>A0A8X6QHW8</accession>
<comment type="caution">
    <text evidence="2">The sequence shown here is derived from an EMBL/GenBank/DDBJ whole genome shotgun (WGS) entry which is preliminary data.</text>
</comment>
<name>A0A8X6QHW8_NEPPI</name>
<sequence length="103" mass="11494">MAFFRNSSKTIRVLQEALRRCNAFDLREDEGKLLSPEQTRKLNQFLGTYHISALKNYHGPGVEIDTGPVAPVSISKKSGRPKKLTPVPSRDLNGTRGGIYNTH</sequence>
<dbReference type="EMBL" id="BMAW01127139">
    <property type="protein sequence ID" value="GFU19901.1"/>
    <property type="molecule type" value="Genomic_DNA"/>
</dbReference>
<gene>
    <name evidence="2" type="ORF">NPIL_380711</name>
</gene>
<dbReference type="AlphaFoldDB" id="A0A8X6QHW8"/>
<evidence type="ECO:0000313" key="3">
    <source>
        <dbReference type="Proteomes" id="UP000887013"/>
    </source>
</evidence>
<protein>
    <submittedName>
        <fullName evidence="2">Uncharacterized protein</fullName>
    </submittedName>
</protein>
<evidence type="ECO:0000256" key="1">
    <source>
        <dbReference type="SAM" id="MobiDB-lite"/>
    </source>
</evidence>
<dbReference type="Proteomes" id="UP000887013">
    <property type="component" value="Unassembled WGS sequence"/>
</dbReference>
<reference evidence="2" key="1">
    <citation type="submission" date="2020-08" db="EMBL/GenBank/DDBJ databases">
        <title>Multicomponent nature underlies the extraordinary mechanical properties of spider dragline silk.</title>
        <authorList>
            <person name="Kono N."/>
            <person name="Nakamura H."/>
            <person name="Mori M."/>
            <person name="Yoshida Y."/>
            <person name="Ohtoshi R."/>
            <person name="Malay A.D."/>
            <person name="Moran D.A.P."/>
            <person name="Tomita M."/>
            <person name="Numata K."/>
            <person name="Arakawa K."/>
        </authorList>
    </citation>
    <scope>NUCLEOTIDE SEQUENCE</scope>
</reference>